<protein>
    <submittedName>
        <fullName evidence="1">Uncharacterized protein</fullName>
    </submittedName>
</protein>
<reference evidence="1" key="1">
    <citation type="submission" date="2018-02" db="EMBL/GenBank/DDBJ databases">
        <title>Rhizophora mucronata_Transcriptome.</title>
        <authorList>
            <person name="Meera S.P."/>
            <person name="Sreeshan A."/>
            <person name="Augustine A."/>
        </authorList>
    </citation>
    <scope>NUCLEOTIDE SEQUENCE</scope>
    <source>
        <tissue evidence="1">Leaf</tissue>
    </source>
</reference>
<accession>A0A2P2JA03</accession>
<name>A0A2P2JA03_RHIMU</name>
<proteinExistence type="predicted"/>
<dbReference type="EMBL" id="GGEC01009808">
    <property type="protein sequence ID" value="MBW90291.1"/>
    <property type="molecule type" value="Transcribed_RNA"/>
</dbReference>
<dbReference type="AlphaFoldDB" id="A0A2P2JA03"/>
<evidence type="ECO:0000313" key="1">
    <source>
        <dbReference type="EMBL" id="MBW90291.1"/>
    </source>
</evidence>
<organism evidence="1">
    <name type="scientific">Rhizophora mucronata</name>
    <name type="common">Asiatic mangrove</name>
    <dbReference type="NCBI Taxonomy" id="61149"/>
    <lineage>
        <taxon>Eukaryota</taxon>
        <taxon>Viridiplantae</taxon>
        <taxon>Streptophyta</taxon>
        <taxon>Embryophyta</taxon>
        <taxon>Tracheophyta</taxon>
        <taxon>Spermatophyta</taxon>
        <taxon>Magnoliopsida</taxon>
        <taxon>eudicotyledons</taxon>
        <taxon>Gunneridae</taxon>
        <taxon>Pentapetalae</taxon>
        <taxon>rosids</taxon>
        <taxon>fabids</taxon>
        <taxon>Malpighiales</taxon>
        <taxon>Rhizophoraceae</taxon>
        <taxon>Rhizophora</taxon>
    </lineage>
</organism>
<sequence>MIETFITEELQNLGNVTKTHGRTSVRGESH</sequence>